<evidence type="ECO:0000313" key="1">
    <source>
        <dbReference type="EMBL" id="GBP27315.1"/>
    </source>
</evidence>
<dbReference type="EMBL" id="BGZK01000192">
    <property type="protein sequence ID" value="GBP27315.1"/>
    <property type="molecule type" value="Genomic_DNA"/>
</dbReference>
<reference evidence="1 2" key="1">
    <citation type="journal article" date="2019" name="Commun. Biol.">
        <title>The bagworm genome reveals a unique fibroin gene that provides high tensile strength.</title>
        <authorList>
            <person name="Kono N."/>
            <person name="Nakamura H."/>
            <person name="Ohtoshi R."/>
            <person name="Tomita M."/>
            <person name="Numata K."/>
            <person name="Arakawa K."/>
        </authorList>
    </citation>
    <scope>NUCLEOTIDE SEQUENCE [LARGE SCALE GENOMIC DNA]</scope>
</reference>
<protein>
    <submittedName>
        <fullName evidence="1">Uncharacterized protein</fullName>
    </submittedName>
</protein>
<proteinExistence type="predicted"/>
<name>A0A4C1ULL3_EUMVA</name>
<gene>
    <name evidence="1" type="ORF">EVAR_18786_1</name>
</gene>
<sequence>MSHLGSASKPYEIVSMNTIGGFRGSWSTKRYCMRWFLDRGCPFHPILETSHSGKSRNGKREELTFLCDVFTLGGHHSFEHECGFVLVLYQNVVFTCELRFTN</sequence>
<dbReference type="AlphaFoldDB" id="A0A4C1ULL3"/>
<keyword evidence="2" id="KW-1185">Reference proteome</keyword>
<comment type="caution">
    <text evidence="1">The sequence shown here is derived from an EMBL/GenBank/DDBJ whole genome shotgun (WGS) entry which is preliminary data.</text>
</comment>
<dbReference type="Proteomes" id="UP000299102">
    <property type="component" value="Unassembled WGS sequence"/>
</dbReference>
<evidence type="ECO:0000313" key="2">
    <source>
        <dbReference type="Proteomes" id="UP000299102"/>
    </source>
</evidence>
<organism evidence="1 2">
    <name type="scientific">Eumeta variegata</name>
    <name type="common">Bagworm moth</name>
    <name type="synonym">Eumeta japonica</name>
    <dbReference type="NCBI Taxonomy" id="151549"/>
    <lineage>
        <taxon>Eukaryota</taxon>
        <taxon>Metazoa</taxon>
        <taxon>Ecdysozoa</taxon>
        <taxon>Arthropoda</taxon>
        <taxon>Hexapoda</taxon>
        <taxon>Insecta</taxon>
        <taxon>Pterygota</taxon>
        <taxon>Neoptera</taxon>
        <taxon>Endopterygota</taxon>
        <taxon>Lepidoptera</taxon>
        <taxon>Glossata</taxon>
        <taxon>Ditrysia</taxon>
        <taxon>Tineoidea</taxon>
        <taxon>Psychidae</taxon>
        <taxon>Oiketicinae</taxon>
        <taxon>Eumeta</taxon>
    </lineage>
</organism>
<accession>A0A4C1ULL3</accession>